<evidence type="ECO:0000256" key="5">
    <source>
        <dbReference type="ARBA" id="ARBA00022975"/>
    </source>
</evidence>
<dbReference type="EMBL" id="CP003390">
    <property type="protein sequence ID" value="AFI83307.1"/>
    <property type="molecule type" value="Genomic_DNA"/>
</dbReference>
<sequence>MGIRFPNSVGLAAGFDRYARFLPYTQRVGFGFIEIGTINVNASKTPDSAVLATLDNLKKATKYSKNSVQRRGISLGSLHDGLTKQTEADFANGMMLFWPYADYLVINLSRPNSPTRNPSLEPKALTSFLTNIKRDHSQFASEFRRYVPIVAKVAIDHECNEHIPEILLSLKAQQFDGAVIAFENWPDISRVADYVSQLKSTNEDFPLIVVGGIRSCDDIEQLMAAGASLVQVFSSLITQGPLRMQKMISNY</sequence>
<dbReference type="Proteomes" id="UP000009144">
    <property type="component" value="Chromosome"/>
</dbReference>
<accession>I1XFY8</accession>
<feature type="domain" description="Dihydroorotate dehydrogenase catalytic" evidence="7">
    <location>
        <begin position="199"/>
        <end position="248"/>
    </location>
</feature>
<reference evidence="8 9" key="1">
    <citation type="journal article" date="2012" name="J. Bacteriol.">
        <title>Complete genome sequences of Methylophaga sp. strain JAM1 and Methylophaga sp. strain JAM7.</title>
        <authorList>
            <person name="Villeneuve C."/>
            <person name="Martineau C."/>
            <person name="Mauffrey F."/>
            <person name="Villemur R."/>
        </authorList>
    </citation>
    <scope>NUCLEOTIDE SEQUENCE [LARGE SCALE GENOMIC DNA]</scope>
    <source>
        <strain evidence="8 9">JAM1</strain>
    </source>
</reference>
<dbReference type="GO" id="GO:0009220">
    <property type="term" value="P:pyrimidine ribonucleotide biosynthetic process"/>
    <property type="evidence" value="ECO:0007669"/>
    <property type="project" value="TreeGrafter"/>
</dbReference>
<comment type="pathway">
    <text evidence="2">Pyrimidine metabolism; UMP biosynthesis via de novo pathway.</text>
</comment>
<dbReference type="GO" id="GO:0005737">
    <property type="term" value="C:cytoplasm"/>
    <property type="evidence" value="ECO:0007669"/>
    <property type="project" value="InterPro"/>
</dbReference>
<organism evidence="8 9">
    <name type="scientific">Methylophaga nitratireducenticrescens</name>
    <dbReference type="NCBI Taxonomy" id="754476"/>
    <lineage>
        <taxon>Bacteria</taxon>
        <taxon>Pseudomonadati</taxon>
        <taxon>Pseudomonadota</taxon>
        <taxon>Gammaproteobacteria</taxon>
        <taxon>Thiotrichales</taxon>
        <taxon>Piscirickettsiaceae</taxon>
        <taxon>Methylophaga</taxon>
    </lineage>
</organism>
<keyword evidence="3" id="KW-0285">Flavoprotein</keyword>
<dbReference type="Pfam" id="PF01180">
    <property type="entry name" value="DHO_dh"/>
    <property type="match status" value="1"/>
</dbReference>
<dbReference type="eggNOG" id="COG0167">
    <property type="taxonomic scope" value="Bacteria"/>
</dbReference>
<dbReference type="KEGG" id="mej:Q7A_456"/>
<dbReference type="GO" id="GO:0005886">
    <property type="term" value="C:plasma membrane"/>
    <property type="evidence" value="ECO:0007669"/>
    <property type="project" value="TreeGrafter"/>
</dbReference>
<evidence type="ECO:0000256" key="6">
    <source>
        <dbReference type="ARBA" id="ARBA00023002"/>
    </source>
</evidence>
<comment type="cofactor">
    <cofactor evidence="1">
        <name>FMN</name>
        <dbReference type="ChEBI" id="CHEBI:58210"/>
    </cofactor>
</comment>
<dbReference type="GO" id="GO:1990663">
    <property type="term" value="F:dihydroorotate dehydrogenase (fumarate) activity"/>
    <property type="evidence" value="ECO:0007669"/>
    <property type="project" value="UniProtKB-EC"/>
</dbReference>
<dbReference type="PANTHER" id="PTHR48109">
    <property type="entry name" value="DIHYDROOROTATE DEHYDROGENASE (QUINONE), MITOCHONDRIAL-RELATED"/>
    <property type="match status" value="1"/>
</dbReference>
<dbReference type="GO" id="GO:0006207">
    <property type="term" value="P:'de novo' pyrimidine nucleobase biosynthetic process"/>
    <property type="evidence" value="ECO:0007669"/>
    <property type="project" value="TreeGrafter"/>
</dbReference>
<gene>
    <name evidence="8" type="ordered locus">Q7A_456</name>
</gene>
<keyword evidence="4" id="KW-0288">FMN</keyword>
<keyword evidence="5" id="KW-0665">Pyrimidine biosynthesis</keyword>
<protein>
    <submittedName>
        <fullName evidence="8">Dihydroorotate dehydrogenase</fullName>
        <ecNumber evidence="8">1.3.98.1</ecNumber>
    </submittedName>
</protein>
<evidence type="ECO:0000256" key="2">
    <source>
        <dbReference type="ARBA" id="ARBA00004725"/>
    </source>
</evidence>
<evidence type="ECO:0000256" key="3">
    <source>
        <dbReference type="ARBA" id="ARBA00022630"/>
    </source>
</evidence>
<dbReference type="EC" id="1.3.98.1" evidence="8"/>
<proteinExistence type="predicted"/>
<name>I1XFY8_METNJ</name>
<dbReference type="RefSeq" id="WP_014705682.1">
    <property type="nucleotide sequence ID" value="NC_017857.3"/>
</dbReference>
<dbReference type="HOGENOM" id="CLU_013640_2_1_6"/>
<dbReference type="InterPro" id="IPR013785">
    <property type="entry name" value="Aldolase_TIM"/>
</dbReference>
<dbReference type="InterPro" id="IPR005720">
    <property type="entry name" value="Dihydroorotate_DH_cat"/>
</dbReference>
<dbReference type="STRING" id="754476.Q7A_456"/>
<dbReference type="SUPFAM" id="SSF51395">
    <property type="entry name" value="FMN-linked oxidoreductases"/>
    <property type="match status" value="1"/>
</dbReference>
<reference evidence="8 9" key="2">
    <citation type="journal article" date="2013" name="Int. J. Syst. Evol. Microbiol.">
        <title>Methylophaga nitratireducenticrescens sp. nov. and Methylophaga frappieri sp. nov., isolated from the biofilm of the methanol-fed denitrification system treating the seawater at the Montreal Biodome.</title>
        <authorList>
            <person name="Villeneuve C."/>
            <person name="Martineau C."/>
            <person name="Mauffrey F."/>
            <person name="Villemur R."/>
        </authorList>
    </citation>
    <scope>NUCLEOTIDE SEQUENCE [LARGE SCALE GENOMIC DNA]</scope>
    <source>
        <strain evidence="8 9">JAM1</strain>
    </source>
</reference>
<keyword evidence="9" id="KW-1185">Reference proteome</keyword>
<dbReference type="AlphaFoldDB" id="I1XFY8"/>
<dbReference type="Gene3D" id="3.20.20.70">
    <property type="entry name" value="Aldolase class I"/>
    <property type="match status" value="1"/>
</dbReference>
<dbReference type="InterPro" id="IPR050074">
    <property type="entry name" value="DHO_dehydrogenase"/>
</dbReference>
<evidence type="ECO:0000313" key="9">
    <source>
        <dbReference type="Proteomes" id="UP000009144"/>
    </source>
</evidence>
<evidence type="ECO:0000313" key="8">
    <source>
        <dbReference type="EMBL" id="AFI83307.1"/>
    </source>
</evidence>
<evidence type="ECO:0000259" key="7">
    <source>
        <dbReference type="Pfam" id="PF01180"/>
    </source>
</evidence>
<keyword evidence="6 8" id="KW-0560">Oxidoreductase</keyword>
<evidence type="ECO:0000256" key="1">
    <source>
        <dbReference type="ARBA" id="ARBA00001917"/>
    </source>
</evidence>
<dbReference type="PANTHER" id="PTHR48109:SF4">
    <property type="entry name" value="DIHYDROOROTATE DEHYDROGENASE (QUINONE), MITOCHONDRIAL"/>
    <property type="match status" value="1"/>
</dbReference>
<evidence type="ECO:0000256" key="4">
    <source>
        <dbReference type="ARBA" id="ARBA00022643"/>
    </source>
</evidence>
<dbReference type="PATRIC" id="fig|754476.3.peg.451"/>